<dbReference type="InterPro" id="IPR036737">
    <property type="entry name" value="OmpA-like_sf"/>
</dbReference>
<dbReference type="SUPFAM" id="SSF103088">
    <property type="entry name" value="OmpA-like"/>
    <property type="match status" value="1"/>
</dbReference>
<dbReference type="EMBL" id="NKXO01000012">
    <property type="protein sequence ID" value="PKQ69986.1"/>
    <property type="molecule type" value="Genomic_DNA"/>
</dbReference>
<feature type="signal peptide" evidence="1">
    <location>
        <begin position="1"/>
        <end position="18"/>
    </location>
</feature>
<dbReference type="Gene3D" id="3.30.1330.60">
    <property type="entry name" value="OmpA-like domain"/>
    <property type="match status" value="1"/>
</dbReference>
<evidence type="ECO:0000313" key="4">
    <source>
        <dbReference type="Proteomes" id="UP000233387"/>
    </source>
</evidence>
<proteinExistence type="predicted"/>
<gene>
    <name evidence="3" type="ORF">Rain11_0923</name>
</gene>
<dbReference type="InterPro" id="IPR011659">
    <property type="entry name" value="WD40"/>
</dbReference>
<dbReference type="InterPro" id="IPR011042">
    <property type="entry name" value="6-blade_b-propeller_TolB-like"/>
</dbReference>
<feature type="domain" description="OmpA-like" evidence="2">
    <location>
        <begin position="609"/>
        <end position="690"/>
    </location>
</feature>
<dbReference type="InterPro" id="IPR011990">
    <property type="entry name" value="TPR-like_helical_dom_sf"/>
</dbReference>
<dbReference type="Gene3D" id="2.120.10.30">
    <property type="entry name" value="TolB, C-terminal domain"/>
    <property type="match status" value="1"/>
</dbReference>
<dbReference type="Proteomes" id="UP000233387">
    <property type="component" value="Unassembled WGS sequence"/>
</dbReference>
<sequence>MKNFISLTLFLLSFGLWAQPKADKNFEEAQKAYKKMQYAKALELYQKAFQNDTANIIIKEKIAHCYRKLQDTENAEIWYAKVVHSPITDPEDKIYYAQALASNNKHAEAQLWYNAYAKQVKDDSRALAFSLAYQNLQDFYKDSLNYEIRLAPFNSTESDFSPVYCGNNIVFASNRNYRSRTQFQWDNSPFVELFMYEKKKVKPFPLSQKTNYHEGPAVFSAKGDTIIYTRNSQKKSKPTADAKTPASTSKFNRLKLFFAYKQANGTWGKEKEFPHNSADFSTMHPALSPDGKTLYFVSDRTGGHGGMDLWVSRFENDKWSEPQNLGETFNTRGHEVFPYVDSKGNLYFASNGHGGLGGLDIFIAENVGGKLLAPVNLGYPINSTKDDFGFFFNPKTKRGFLSSNRGDGPGKDDIYEVIARKPLSSFNEMIILTRNETNNEPVPLTEIKINTEQKTAVYFTDVNGNTRHFFNKRLHYQITVSKQGFETTEITLIPEQIASHPEGDTLEIDLYPERKSITILKAIDDFSQTKIPVFMRIVNTTAKKVIFNQDTDGKFEKNLDKGSYEVSVWTKGYFGDAEIIKVADKKDRTFKLFRLKPLRKNELYLTQILFEKNSDKPTKNSFAELEVLQKTMENNPDVAIKIIAFAQGNKQDSQNLVLAEKRAKAVQNFLISKKIDKKRVQIQGSTEKDNGVSIQVLEIDENNQEEPLKSIFDD</sequence>
<protein>
    <submittedName>
        <fullName evidence="3">OmpA family</fullName>
    </submittedName>
</protein>
<dbReference type="AlphaFoldDB" id="A0A2N3II72"/>
<comment type="caution">
    <text evidence="3">The sequence shown here is derived from an EMBL/GenBank/DDBJ whole genome shotgun (WGS) entry which is preliminary data.</text>
</comment>
<keyword evidence="1" id="KW-0732">Signal</keyword>
<organism evidence="3 4">
    <name type="scientific">Raineya orbicola</name>
    <dbReference type="NCBI Taxonomy" id="2016530"/>
    <lineage>
        <taxon>Bacteria</taxon>
        <taxon>Pseudomonadati</taxon>
        <taxon>Bacteroidota</taxon>
        <taxon>Cytophagia</taxon>
        <taxon>Cytophagales</taxon>
        <taxon>Raineyaceae</taxon>
        <taxon>Raineya</taxon>
    </lineage>
</organism>
<reference evidence="3 4" key="1">
    <citation type="submission" date="2017-06" db="EMBL/GenBank/DDBJ databases">
        <title>Raineya orbicola gen. nov., sp. nov. a slightly thermophilic bacterium of the phylum Bacteroidetes and the description of Raineyaceae fam. nov.</title>
        <authorList>
            <person name="Albuquerque L."/>
            <person name="Polonia A.R.M."/>
            <person name="Barroso C."/>
            <person name="Froufe H.J.C."/>
            <person name="Lage O."/>
            <person name="Lobo-Da-Cunha A."/>
            <person name="Egas C."/>
            <person name="Da Costa M.S."/>
        </authorList>
    </citation>
    <scope>NUCLEOTIDE SEQUENCE [LARGE SCALE GENOMIC DNA]</scope>
    <source>
        <strain evidence="3 4">SPSPC-11</strain>
    </source>
</reference>
<dbReference type="SUPFAM" id="SSF48452">
    <property type="entry name" value="TPR-like"/>
    <property type="match status" value="1"/>
</dbReference>
<dbReference type="OrthoDB" id="1488841at2"/>
<dbReference type="Pfam" id="PF07676">
    <property type="entry name" value="PD40"/>
    <property type="match status" value="2"/>
</dbReference>
<dbReference type="Pfam" id="PF00691">
    <property type="entry name" value="OmpA"/>
    <property type="match status" value="1"/>
</dbReference>
<dbReference type="Gene3D" id="1.25.40.10">
    <property type="entry name" value="Tetratricopeptide repeat domain"/>
    <property type="match status" value="1"/>
</dbReference>
<dbReference type="SUPFAM" id="SSF82171">
    <property type="entry name" value="DPP6 N-terminal domain-like"/>
    <property type="match status" value="1"/>
</dbReference>
<evidence type="ECO:0000259" key="2">
    <source>
        <dbReference type="Pfam" id="PF00691"/>
    </source>
</evidence>
<feature type="chain" id="PRO_5014800967" evidence="1">
    <location>
        <begin position="19"/>
        <end position="714"/>
    </location>
</feature>
<keyword evidence="4" id="KW-1185">Reference proteome</keyword>
<name>A0A2N3II72_9BACT</name>
<dbReference type="InterPro" id="IPR006665">
    <property type="entry name" value="OmpA-like"/>
</dbReference>
<evidence type="ECO:0000313" key="3">
    <source>
        <dbReference type="EMBL" id="PKQ69986.1"/>
    </source>
</evidence>
<accession>A0A2N3II72</accession>
<dbReference type="RefSeq" id="WP_101358190.1">
    <property type="nucleotide sequence ID" value="NZ_NKXO01000012.1"/>
</dbReference>
<evidence type="ECO:0000256" key="1">
    <source>
        <dbReference type="SAM" id="SignalP"/>
    </source>
</evidence>